<dbReference type="EMBL" id="CP002830">
    <property type="protein sequence ID" value="AEI66286.1"/>
    <property type="molecule type" value="Genomic_DNA"/>
</dbReference>
<dbReference type="HOGENOM" id="CLU_2539032_0_0_7"/>
<dbReference type="STRING" id="483219.LILAB_21935"/>
<evidence type="ECO:0000256" key="2">
    <source>
        <dbReference type="SAM" id="Phobius"/>
    </source>
</evidence>
<keyword evidence="2" id="KW-1133">Transmembrane helix</keyword>
<dbReference type="KEGG" id="mfu:LILAB_21935"/>
<dbReference type="AlphaFoldDB" id="F8CHG8"/>
<organism evidence="3 4">
    <name type="scientific">Myxococcus fulvus (strain ATCC BAA-855 / HW-1)</name>
    <dbReference type="NCBI Taxonomy" id="483219"/>
    <lineage>
        <taxon>Bacteria</taxon>
        <taxon>Pseudomonadati</taxon>
        <taxon>Myxococcota</taxon>
        <taxon>Myxococcia</taxon>
        <taxon>Myxococcales</taxon>
        <taxon>Cystobacterineae</taxon>
        <taxon>Myxococcaceae</taxon>
        <taxon>Myxococcus</taxon>
    </lineage>
</organism>
<protein>
    <submittedName>
        <fullName evidence="3">Uncharacterized protein</fullName>
    </submittedName>
</protein>
<evidence type="ECO:0000313" key="3">
    <source>
        <dbReference type="EMBL" id="AEI66286.1"/>
    </source>
</evidence>
<feature type="region of interest" description="Disordered" evidence="1">
    <location>
        <begin position="64"/>
        <end position="84"/>
    </location>
</feature>
<evidence type="ECO:0000313" key="4">
    <source>
        <dbReference type="Proteomes" id="UP000000488"/>
    </source>
</evidence>
<gene>
    <name evidence="3" type="ordered locus">LILAB_21935</name>
</gene>
<feature type="compositionally biased region" description="Low complexity" evidence="1">
    <location>
        <begin position="73"/>
        <end position="84"/>
    </location>
</feature>
<feature type="transmembrane region" description="Helical" evidence="2">
    <location>
        <begin position="12"/>
        <end position="34"/>
    </location>
</feature>
<proteinExistence type="predicted"/>
<sequence>MQSQRGKVLRQVTIVIAVIGLAVVVVTGAATFFGGTKVRPLFGMSADALAGTSIEDRTMRLTPEPDAGIAQMPDAGDAATAATP</sequence>
<evidence type="ECO:0000256" key="1">
    <source>
        <dbReference type="SAM" id="MobiDB-lite"/>
    </source>
</evidence>
<name>F8CHG8_MYXFH</name>
<reference evidence="3 4" key="1">
    <citation type="journal article" date="2011" name="J. Bacteriol.">
        <title>Genome sequence of the halotolerant marine bacterium Myxococcus fulvus HW-1.</title>
        <authorList>
            <person name="Li Z.F."/>
            <person name="Li X."/>
            <person name="Liu H."/>
            <person name="Liu X."/>
            <person name="Han K."/>
            <person name="Wu Z.H."/>
            <person name="Hu W."/>
            <person name="Li F.F."/>
            <person name="Li Y.Z."/>
        </authorList>
    </citation>
    <scope>NUCLEOTIDE SEQUENCE [LARGE SCALE GENOMIC DNA]</scope>
    <source>
        <strain evidence="4">ATCC BAA-855 / HW-1</strain>
    </source>
</reference>
<keyword evidence="2" id="KW-0812">Transmembrane</keyword>
<keyword evidence="2" id="KW-0472">Membrane</keyword>
<accession>F8CHG8</accession>
<dbReference type="Proteomes" id="UP000000488">
    <property type="component" value="Chromosome"/>
</dbReference>